<sequence>MKYWIYIITLVFGLSNLNAQEFECQVKVDAVQTGKLQLTIFDNLEQSLTEFVNQNSWTNNRNLKDHQKIKCSMFVNITSYEDNFFEASIQFQSSRPVFGSDISTPILNINDRSFNFNYTEFQPLNFNPNTFETNLISVVSFYLLTSLGMDADSFEKFGGTEYYQQAQQVASAGQSANASGWSSSGGSGDFNRFNLIRDLISQNFSQFREALYVYHREGLDQMHEDVELGKENIIQALDLLKENNKVRPNSLLVRSFFDAKANEVQLILNGGPEADVAAIKESLYKMAPGQNRVWKEIK</sequence>
<proteinExistence type="predicted"/>
<dbReference type="AlphaFoldDB" id="A0A967AL49"/>
<evidence type="ECO:0000313" key="2">
    <source>
        <dbReference type="Proteomes" id="UP000643701"/>
    </source>
</evidence>
<gene>
    <name evidence="1" type="ORF">G7034_08610</name>
</gene>
<dbReference type="Pfam" id="PF16119">
    <property type="entry name" value="DUF4835"/>
    <property type="match status" value="1"/>
</dbReference>
<evidence type="ECO:0000313" key="1">
    <source>
        <dbReference type="EMBL" id="NGZ90314.1"/>
    </source>
</evidence>
<name>A0A967AL49_9FLAO</name>
<dbReference type="RefSeq" id="WP_166400561.1">
    <property type="nucleotide sequence ID" value="NZ_JAANAS010000061.1"/>
</dbReference>
<dbReference type="InterPro" id="IPR032274">
    <property type="entry name" value="DUF4835"/>
</dbReference>
<organism evidence="1 2">
    <name type="scientific">Psychroflexus maritimus</name>
    <dbReference type="NCBI Taxonomy" id="2714865"/>
    <lineage>
        <taxon>Bacteria</taxon>
        <taxon>Pseudomonadati</taxon>
        <taxon>Bacteroidota</taxon>
        <taxon>Flavobacteriia</taxon>
        <taxon>Flavobacteriales</taxon>
        <taxon>Flavobacteriaceae</taxon>
        <taxon>Psychroflexus</taxon>
    </lineage>
</organism>
<reference evidence="1" key="1">
    <citation type="submission" date="2020-03" db="EMBL/GenBank/DDBJ databases">
        <title>Psychroflexus Maritimus sp. nov., isolate from marine sediment.</title>
        <authorList>
            <person name="Zhong Y.-L."/>
        </authorList>
    </citation>
    <scope>NUCLEOTIDE SEQUENCE</scope>
    <source>
        <strain evidence="1">C1</strain>
    </source>
</reference>
<keyword evidence="2" id="KW-1185">Reference proteome</keyword>
<comment type="caution">
    <text evidence="1">The sequence shown here is derived from an EMBL/GenBank/DDBJ whole genome shotgun (WGS) entry which is preliminary data.</text>
</comment>
<dbReference type="EMBL" id="JAANAS010000061">
    <property type="protein sequence ID" value="NGZ90314.1"/>
    <property type="molecule type" value="Genomic_DNA"/>
</dbReference>
<dbReference type="Proteomes" id="UP000643701">
    <property type="component" value="Unassembled WGS sequence"/>
</dbReference>
<accession>A0A967AL49</accession>
<protein>
    <submittedName>
        <fullName evidence="1">DUF4835 family protein</fullName>
    </submittedName>
</protein>